<dbReference type="Gene3D" id="1.10.246.150">
    <property type="match status" value="1"/>
</dbReference>
<sequence>MIEQVKLFLGITDEIQDKLLQLIVEDSNDRIIAVINMFAKLNETEPVKDIPEELKFVHRDVSIKRFNKINSEGASSDSEEGRSISWEASYLSEYEDLLDQYTKPKKVAGKGTARFLE</sequence>
<dbReference type="OrthoDB" id="1701341at2"/>
<evidence type="ECO:0000313" key="1">
    <source>
        <dbReference type="EMBL" id="OTP13434.1"/>
    </source>
</evidence>
<keyword evidence="3" id="KW-1185">Reference proteome</keyword>
<evidence type="ECO:0008006" key="4">
    <source>
        <dbReference type="Google" id="ProtNLM"/>
    </source>
</evidence>
<gene>
    <name evidence="2" type="ORF">A5888_001903</name>
    <name evidence="1" type="ORF">A5888_002912</name>
</gene>
<proteinExistence type="predicted"/>
<dbReference type="EMBL" id="NGMM01000005">
    <property type="protein sequence ID" value="OTP13434.1"/>
    <property type="molecule type" value="Genomic_DNA"/>
</dbReference>
<reference evidence="1" key="1">
    <citation type="submission" date="2017-05" db="EMBL/GenBank/DDBJ databases">
        <title>The Genome Sequence of Enterococcus sp. 9E7_DIV0242.</title>
        <authorList>
            <consortium name="The Broad Institute Genomics Platform"/>
            <consortium name="The Broad Institute Genomic Center for Infectious Diseases"/>
            <person name="Earl A."/>
            <person name="Manson A."/>
            <person name="Schwartman J."/>
            <person name="Gilmore M."/>
            <person name="Abouelleil A."/>
            <person name="Cao P."/>
            <person name="Chapman S."/>
            <person name="Cusick C."/>
            <person name="Shea T."/>
            <person name="Young S."/>
            <person name="Neafsey D."/>
            <person name="Nusbaum C."/>
            <person name="Birren B."/>
        </authorList>
    </citation>
    <scope>NUCLEOTIDE SEQUENCE [LARGE SCALE GENOMIC DNA]</scope>
    <source>
        <strain evidence="1">9E7_DIV0242</strain>
    </source>
</reference>
<reference evidence="2" key="3">
    <citation type="submission" date="2024-03" db="EMBL/GenBank/DDBJ databases">
        <title>The Genome Sequence of Enterococcus sp. DIV0242b.</title>
        <authorList>
            <consortium name="The Broad Institute Genomics Platform"/>
            <consortium name="The Broad Institute Microbial Omics Core"/>
            <consortium name="The Broad Institute Genomic Center for Infectious Diseases"/>
            <person name="Earl A."/>
            <person name="Manson A."/>
            <person name="Gilmore M."/>
            <person name="Schwartman J."/>
            <person name="Shea T."/>
            <person name="Abouelleil A."/>
            <person name="Cao P."/>
            <person name="Chapman S."/>
            <person name="Cusick C."/>
            <person name="Young S."/>
            <person name="Neafsey D."/>
            <person name="Nusbaum C."/>
            <person name="Birren B."/>
        </authorList>
    </citation>
    <scope>NUCLEOTIDE SEQUENCE</scope>
    <source>
        <strain evidence="2">9E7_DIV0242</strain>
    </source>
</reference>
<dbReference type="Proteomes" id="UP000195141">
    <property type="component" value="Chromosome"/>
</dbReference>
<accession>A0A242K4X9</accession>
<dbReference type="Pfam" id="PF05135">
    <property type="entry name" value="Phage_connect_1"/>
    <property type="match status" value="1"/>
</dbReference>
<organism evidence="1">
    <name type="scientific">Candidatus Enterococcus clewellii</name>
    <dbReference type="NCBI Taxonomy" id="1834193"/>
    <lineage>
        <taxon>Bacteria</taxon>
        <taxon>Bacillati</taxon>
        <taxon>Bacillota</taxon>
        <taxon>Bacilli</taxon>
        <taxon>Lactobacillales</taxon>
        <taxon>Enterococcaceae</taxon>
        <taxon>Enterococcus</taxon>
    </lineage>
</organism>
<name>A0A242K4X9_9ENTE</name>
<evidence type="ECO:0000313" key="3">
    <source>
        <dbReference type="Proteomes" id="UP000195141"/>
    </source>
</evidence>
<evidence type="ECO:0000313" key="2">
    <source>
        <dbReference type="EMBL" id="WYJ90175.1"/>
    </source>
</evidence>
<dbReference type="AlphaFoldDB" id="A0A242K4X9"/>
<dbReference type="InterPro" id="IPR021146">
    <property type="entry name" value="Phage_gp6-like_head-tail"/>
</dbReference>
<dbReference type="InterPro" id="IPR053746">
    <property type="entry name" value="Viral_HT_Connector_Assembly"/>
</dbReference>
<dbReference type="EMBL" id="CP147247">
    <property type="protein sequence ID" value="WYJ90175.1"/>
    <property type="molecule type" value="Genomic_DNA"/>
</dbReference>
<dbReference type="RefSeq" id="WP_086349931.1">
    <property type="nucleotide sequence ID" value="NZ_CP147247.1"/>
</dbReference>
<reference evidence="2" key="2">
    <citation type="submission" date="2017-05" db="EMBL/GenBank/DDBJ databases">
        <authorList>
            <consortium name="The Broad Institute Genomics Platform"/>
            <consortium name="The Broad Institute Genomic Center for Infectious Diseases"/>
            <person name="Earl A."/>
            <person name="Manson A."/>
            <person name="Schwartman J."/>
            <person name="Gilmore M."/>
            <person name="Abouelleil A."/>
            <person name="Cao P."/>
            <person name="Chapman S."/>
            <person name="Cusick C."/>
            <person name="Shea T."/>
            <person name="Young S."/>
            <person name="Neafsey D."/>
            <person name="Nusbaum C."/>
            <person name="Birren B."/>
        </authorList>
    </citation>
    <scope>NUCLEOTIDE SEQUENCE</scope>
    <source>
        <strain evidence="2">9E7_DIV0242</strain>
    </source>
</reference>
<protein>
    <recommendedName>
        <fullName evidence="4">Phage head-tail connector protein</fullName>
    </recommendedName>
</protein>